<dbReference type="EMBL" id="AP014940">
    <property type="protein sequence ID" value="BAV97549.1"/>
    <property type="molecule type" value="Genomic_DNA"/>
</dbReference>
<dbReference type="PANTHER" id="PTHR43781">
    <property type="entry name" value="SACCHAROPINE DEHYDROGENASE"/>
    <property type="match status" value="1"/>
</dbReference>
<dbReference type="RefSeq" id="WP_096377677.1">
    <property type="nucleotide sequence ID" value="NZ_AP014940.1"/>
</dbReference>
<dbReference type="InterPro" id="IPR036291">
    <property type="entry name" value="NAD(P)-bd_dom_sf"/>
</dbReference>
<name>A0AAU9AJC9_LYSEN</name>
<sequence length="347" mass="36390">MAAIAQPVSIAVFGAYGHTGRFVVARLRERGWRPRLCGRDPVRLAQSAAAWPNSETRVARADDPASLDAALAGCAAVLNCAGPFSDTAAPLIEAALRARIPYLDTAAEQQPVLAAFERYDAAARAGGIAVVPAMAFYGGLGDLLATAAMGDWDRADAVEVAVALDGWHPTLGTRITGERNTAKRLVIERGGLAELPSPPPQRDWMFPPPFGAQPVAAVPMSEIALLSRHLNIGSAMAYLDRGSLRDVRDPQTPAPVAADASGRSAQVFAIEASVRRGGQVRRLGAAGRDIYAVTAPLLVEAMERVLDGRCRGVGVRAAGDVFDAADFLAALAPDPLRLYLGGDPGDE</sequence>
<gene>
    <name evidence="2" type="ORF">LEN_2062</name>
</gene>
<dbReference type="SUPFAM" id="SSF51735">
    <property type="entry name" value="NAD(P)-binding Rossmann-fold domains"/>
    <property type="match status" value="1"/>
</dbReference>
<dbReference type="Proteomes" id="UP000218824">
    <property type="component" value="Chromosome"/>
</dbReference>
<dbReference type="Pfam" id="PF03435">
    <property type="entry name" value="Sacchrp_dh_NADP"/>
    <property type="match status" value="1"/>
</dbReference>
<protein>
    <submittedName>
        <fullName evidence="2">Saccharopine dehydrogenase</fullName>
    </submittedName>
</protein>
<dbReference type="Gene3D" id="3.40.50.720">
    <property type="entry name" value="NAD(P)-binding Rossmann-like Domain"/>
    <property type="match status" value="1"/>
</dbReference>
<dbReference type="GeneID" id="83063932"/>
<organism evidence="2 3">
    <name type="scientific">Lysobacter enzymogenes</name>
    <dbReference type="NCBI Taxonomy" id="69"/>
    <lineage>
        <taxon>Bacteria</taxon>
        <taxon>Pseudomonadati</taxon>
        <taxon>Pseudomonadota</taxon>
        <taxon>Gammaproteobacteria</taxon>
        <taxon>Lysobacterales</taxon>
        <taxon>Lysobacteraceae</taxon>
        <taxon>Lysobacter</taxon>
    </lineage>
</organism>
<reference evidence="2 3" key="1">
    <citation type="journal article" date="2017" name="DNA Res.">
        <title>Complete genome sequence and expression profile of the commercial lytic enzyme producer Lysobacter enzymogenes M497-1.</title>
        <authorList>
            <person name="Takami H."/>
            <person name="Toyoda A."/>
            <person name="Uchiyama I."/>
            <person name="Itoh T."/>
            <person name="Takaki Y."/>
            <person name="Arai W."/>
            <person name="Nishi S."/>
            <person name="Kawai M."/>
            <person name="Shinya K."/>
            <person name="Ikeda H."/>
        </authorList>
    </citation>
    <scope>NUCLEOTIDE SEQUENCE [LARGE SCALE GENOMIC DNA]</scope>
    <source>
        <strain evidence="2 3">M497-1</strain>
    </source>
</reference>
<feature type="domain" description="Saccharopine dehydrogenase NADP binding" evidence="1">
    <location>
        <begin position="10"/>
        <end position="129"/>
    </location>
</feature>
<evidence type="ECO:0000313" key="2">
    <source>
        <dbReference type="EMBL" id="BAV97549.1"/>
    </source>
</evidence>
<dbReference type="PANTHER" id="PTHR43781:SF1">
    <property type="entry name" value="SACCHAROPINE DEHYDROGENASE"/>
    <property type="match status" value="1"/>
</dbReference>
<dbReference type="KEGG" id="lem:LEN_2062"/>
<dbReference type="AlphaFoldDB" id="A0AAU9AJC9"/>
<proteinExistence type="predicted"/>
<evidence type="ECO:0000259" key="1">
    <source>
        <dbReference type="Pfam" id="PF03435"/>
    </source>
</evidence>
<accession>A0AAU9AJC9</accession>
<dbReference type="InterPro" id="IPR005097">
    <property type="entry name" value="Sacchrp_dh_NADP-bd"/>
</dbReference>
<evidence type="ECO:0000313" key="3">
    <source>
        <dbReference type="Proteomes" id="UP000218824"/>
    </source>
</evidence>